<comment type="caution">
    <text evidence="1">The sequence shown here is derived from an EMBL/GenBank/DDBJ whole genome shotgun (WGS) entry which is preliminary data.</text>
</comment>
<protein>
    <submittedName>
        <fullName evidence="1">Uncharacterized protein</fullName>
    </submittedName>
</protein>
<evidence type="ECO:0000313" key="2">
    <source>
        <dbReference type="Proteomes" id="UP001310594"/>
    </source>
</evidence>
<dbReference type="Proteomes" id="UP001310594">
    <property type="component" value="Unassembled WGS sequence"/>
</dbReference>
<dbReference type="AlphaFoldDB" id="A0AAN7W3F9"/>
<gene>
    <name evidence="1" type="ORF">LTR97_009977</name>
</gene>
<proteinExistence type="predicted"/>
<sequence length="686" mass="74260">MERYTVTIISPASSGARPTLLVPFPPSALVTAFVDELFKRIARQGLALAPSTHIATLHVDNEEQEDADHITRGAIIDTEDLLQHAVDPTKDKLYAVFTAKQGASSQISPVTTNQDLAGEKTISVRVVTPATAQGKRTPVLILLPASTTVKQLHEIVAQKLGTSATFTNKDDLNHCNCALARQLADADSPPTQYTLVHGKSKVERIELGSQDGTEDGLKASIRGHIGQYFEANQKMNCFGGQFHANSSTSYKKTPVVAVCSKLRHVPAHARTVGSENEQTDASRAHVLDLHTKEIPIHSGSHEATLEQAGLSELAVDGVVDIFVVERASSGTVTLPPRGRDSIFRSHPHWEPPTVQGDRATAMFLSSLRVFASMVERPDKEKDNFKDAVLHVFDLLTKFPPAVRTLHILINGKTPTPTECAALSHAVYETLDRIIPTALIGTTHARVFEGSRLLFGFVLEKARSLKLSDETQSFPYLTALKEVELADKKTKEAVMHAQKTSSGLIERVDGSPEDGFVSTDGEIRRLALLSAGSTQLLLTFDGSLASNYHYADAGDASCVWEEEELHDMHALAEFCGRNKLAVHKPSQLAGAVAPCLTFDRRAHLAVYTGQEGCGADPSKSTLTFRPMHGSENVDVAVIEQLIASVLKRYEADGTAVFDALGGAAVRRLHAPDEICKSSPTTIVRCSC</sequence>
<dbReference type="EMBL" id="JAVRQU010000017">
    <property type="protein sequence ID" value="KAK5693408.1"/>
    <property type="molecule type" value="Genomic_DNA"/>
</dbReference>
<name>A0AAN7W3F9_9PEZI</name>
<evidence type="ECO:0000313" key="1">
    <source>
        <dbReference type="EMBL" id="KAK5693408.1"/>
    </source>
</evidence>
<accession>A0AAN7W3F9</accession>
<organism evidence="1 2">
    <name type="scientific">Elasticomyces elasticus</name>
    <dbReference type="NCBI Taxonomy" id="574655"/>
    <lineage>
        <taxon>Eukaryota</taxon>
        <taxon>Fungi</taxon>
        <taxon>Dikarya</taxon>
        <taxon>Ascomycota</taxon>
        <taxon>Pezizomycotina</taxon>
        <taxon>Dothideomycetes</taxon>
        <taxon>Dothideomycetidae</taxon>
        <taxon>Mycosphaerellales</taxon>
        <taxon>Teratosphaeriaceae</taxon>
        <taxon>Elasticomyces</taxon>
    </lineage>
</organism>
<reference evidence="1" key="1">
    <citation type="submission" date="2023-08" db="EMBL/GenBank/DDBJ databases">
        <title>Black Yeasts Isolated from many extreme environments.</title>
        <authorList>
            <person name="Coleine C."/>
            <person name="Stajich J.E."/>
            <person name="Selbmann L."/>
        </authorList>
    </citation>
    <scope>NUCLEOTIDE SEQUENCE</scope>
    <source>
        <strain evidence="1">CCFEE 5810</strain>
    </source>
</reference>